<protein>
    <recommendedName>
        <fullName evidence="7">Beta-microseminoprotein</fullName>
    </recommendedName>
</protein>
<sequence length="150" mass="16571">MPTNPLFRSTPRKCACLYKPNQLYTVSAFNVSWCLTVTLINMRLLLCVPLAVLALAAVCSADCHFRELVLTDIKNPPKGCHGEDGVMHDFGSNWVKDCYECYCSNSGISCCSKMPATMDVPSECEVIVDRKECTAKMVMKSDKTKACEAV</sequence>
<evidence type="ECO:0008006" key="7">
    <source>
        <dbReference type="Google" id="ProtNLM"/>
    </source>
</evidence>
<evidence type="ECO:0000256" key="1">
    <source>
        <dbReference type="ARBA" id="ARBA00004613"/>
    </source>
</evidence>
<reference evidence="5" key="1">
    <citation type="journal article" date="2023" name="Science">
        <title>Genome structures resolve the early diversification of teleost fishes.</title>
        <authorList>
            <person name="Parey E."/>
            <person name="Louis A."/>
            <person name="Montfort J."/>
            <person name="Bouchez O."/>
            <person name="Roques C."/>
            <person name="Iampietro C."/>
            <person name="Lluch J."/>
            <person name="Castinel A."/>
            <person name="Donnadieu C."/>
            <person name="Desvignes T."/>
            <person name="Floi Bucao C."/>
            <person name="Jouanno E."/>
            <person name="Wen M."/>
            <person name="Mejri S."/>
            <person name="Dirks R."/>
            <person name="Jansen H."/>
            <person name="Henkel C."/>
            <person name="Chen W.J."/>
            <person name="Zahm M."/>
            <person name="Cabau C."/>
            <person name="Klopp C."/>
            <person name="Thompson A.W."/>
            <person name="Robinson-Rechavi M."/>
            <person name="Braasch I."/>
            <person name="Lecointre G."/>
            <person name="Bobe J."/>
            <person name="Postlethwait J.H."/>
            <person name="Berthelot C."/>
            <person name="Roest Crollius H."/>
            <person name="Guiguen Y."/>
        </authorList>
    </citation>
    <scope>NUCLEOTIDE SEQUENCE</scope>
    <source>
        <strain evidence="5">NC1722</strain>
    </source>
</reference>
<evidence type="ECO:0000256" key="4">
    <source>
        <dbReference type="ARBA" id="ARBA00023157"/>
    </source>
</evidence>
<dbReference type="AlphaFoldDB" id="A0AAD7TC42"/>
<comment type="subcellular location">
    <subcellularLocation>
        <location evidence="1">Secreted</location>
    </subcellularLocation>
</comment>
<dbReference type="Proteomes" id="UP001221898">
    <property type="component" value="Unassembled WGS sequence"/>
</dbReference>
<keyword evidence="4" id="KW-1015">Disulfide bond</keyword>
<accession>A0AAD7TC42</accession>
<name>A0AAD7TC42_9TELE</name>
<dbReference type="EMBL" id="JAINUG010000002">
    <property type="protein sequence ID" value="KAJ8418209.1"/>
    <property type="molecule type" value="Genomic_DNA"/>
</dbReference>
<comment type="similarity">
    <text evidence="2">Belongs to the beta-microseminoprotein family.</text>
</comment>
<dbReference type="PANTHER" id="PTHR10500:SF7">
    <property type="entry name" value="BETA-MICROSEMINOPROTEIN"/>
    <property type="match status" value="1"/>
</dbReference>
<proteinExistence type="inferred from homology"/>
<evidence type="ECO:0000313" key="5">
    <source>
        <dbReference type="EMBL" id="KAJ8418209.1"/>
    </source>
</evidence>
<evidence type="ECO:0000313" key="6">
    <source>
        <dbReference type="Proteomes" id="UP001221898"/>
    </source>
</evidence>
<keyword evidence="3" id="KW-0964">Secreted</keyword>
<evidence type="ECO:0000256" key="2">
    <source>
        <dbReference type="ARBA" id="ARBA00010352"/>
    </source>
</evidence>
<dbReference type="Gene3D" id="2.60.40.1900">
    <property type="entry name" value="Beta-microseminoprotein (PSP94) domain"/>
    <property type="match status" value="1"/>
</dbReference>
<organism evidence="5 6">
    <name type="scientific">Aldrovandia affinis</name>
    <dbReference type="NCBI Taxonomy" id="143900"/>
    <lineage>
        <taxon>Eukaryota</taxon>
        <taxon>Metazoa</taxon>
        <taxon>Chordata</taxon>
        <taxon>Craniata</taxon>
        <taxon>Vertebrata</taxon>
        <taxon>Euteleostomi</taxon>
        <taxon>Actinopterygii</taxon>
        <taxon>Neopterygii</taxon>
        <taxon>Teleostei</taxon>
        <taxon>Notacanthiformes</taxon>
        <taxon>Halosauridae</taxon>
        <taxon>Aldrovandia</taxon>
    </lineage>
</organism>
<gene>
    <name evidence="5" type="ORF">AAFF_G00139180</name>
</gene>
<dbReference type="InterPro" id="IPR008735">
    <property type="entry name" value="PSP94"/>
</dbReference>
<keyword evidence="6" id="KW-1185">Reference proteome</keyword>
<dbReference type="GO" id="GO:0005576">
    <property type="term" value="C:extracellular region"/>
    <property type="evidence" value="ECO:0007669"/>
    <property type="project" value="UniProtKB-SubCell"/>
</dbReference>
<dbReference type="Pfam" id="PF05825">
    <property type="entry name" value="PSP94"/>
    <property type="match status" value="1"/>
</dbReference>
<dbReference type="PANTHER" id="PTHR10500">
    <property type="entry name" value="BETA-MICROSEMINOPROTEIN"/>
    <property type="match status" value="1"/>
</dbReference>
<comment type="caution">
    <text evidence="5">The sequence shown here is derived from an EMBL/GenBank/DDBJ whole genome shotgun (WGS) entry which is preliminary data.</text>
</comment>
<evidence type="ECO:0000256" key="3">
    <source>
        <dbReference type="ARBA" id="ARBA00022525"/>
    </source>
</evidence>